<keyword evidence="8" id="KW-0969">Cilium</keyword>
<dbReference type="PRINTS" id="PR00953">
    <property type="entry name" value="TYPE3IMRPROT"/>
</dbReference>
<protein>
    <submittedName>
        <fullName evidence="8">Flagellar biosynthesis protein FliR</fullName>
    </submittedName>
</protein>
<keyword evidence="6 7" id="KW-0472">Membrane</keyword>
<evidence type="ECO:0000256" key="7">
    <source>
        <dbReference type="SAM" id="Phobius"/>
    </source>
</evidence>
<keyword evidence="4 7" id="KW-0812">Transmembrane</keyword>
<dbReference type="RefSeq" id="WP_043401791.1">
    <property type="nucleotide sequence ID" value="NZ_JPMI01000201.1"/>
</dbReference>
<dbReference type="PANTHER" id="PTHR30065:SF1">
    <property type="entry name" value="SURFACE PRESENTATION OF ANTIGENS PROTEIN SPAR"/>
    <property type="match status" value="1"/>
</dbReference>
<dbReference type="GO" id="GO:0005886">
    <property type="term" value="C:plasma membrane"/>
    <property type="evidence" value="ECO:0007669"/>
    <property type="project" value="UniProtKB-SubCell"/>
</dbReference>
<keyword evidence="8" id="KW-0282">Flagellum</keyword>
<comment type="similarity">
    <text evidence="2">Belongs to the FliR/MopE/SpaR family.</text>
</comment>
<keyword evidence="3" id="KW-1003">Cell membrane</keyword>
<dbReference type="Proteomes" id="UP000028547">
    <property type="component" value="Unassembled WGS sequence"/>
</dbReference>
<dbReference type="PANTHER" id="PTHR30065">
    <property type="entry name" value="FLAGELLAR BIOSYNTHETIC PROTEIN FLIR"/>
    <property type="match status" value="1"/>
</dbReference>
<evidence type="ECO:0000256" key="1">
    <source>
        <dbReference type="ARBA" id="ARBA00004651"/>
    </source>
</evidence>
<dbReference type="InterPro" id="IPR002010">
    <property type="entry name" value="T3SS_IM_R"/>
</dbReference>
<evidence type="ECO:0000313" key="9">
    <source>
        <dbReference type="Proteomes" id="UP000028547"/>
    </source>
</evidence>
<evidence type="ECO:0000256" key="6">
    <source>
        <dbReference type="ARBA" id="ARBA00023136"/>
    </source>
</evidence>
<evidence type="ECO:0000256" key="2">
    <source>
        <dbReference type="ARBA" id="ARBA00009772"/>
    </source>
</evidence>
<organism evidence="8 9">
    <name type="scientific">Archangium violaceum Cb vi76</name>
    <dbReference type="NCBI Taxonomy" id="1406225"/>
    <lineage>
        <taxon>Bacteria</taxon>
        <taxon>Pseudomonadati</taxon>
        <taxon>Myxococcota</taxon>
        <taxon>Myxococcia</taxon>
        <taxon>Myxococcales</taxon>
        <taxon>Cystobacterineae</taxon>
        <taxon>Archangiaceae</taxon>
        <taxon>Archangium</taxon>
    </lineage>
</organism>
<dbReference type="EMBL" id="JPMI01000201">
    <property type="protein sequence ID" value="KFA90610.1"/>
    <property type="molecule type" value="Genomic_DNA"/>
</dbReference>
<dbReference type="GO" id="GO:0006605">
    <property type="term" value="P:protein targeting"/>
    <property type="evidence" value="ECO:0007669"/>
    <property type="project" value="InterPro"/>
</dbReference>
<evidence type="ECO:0000256" key="5">
    <source>
        <dbReference type="ARBA" id="ARBA00022989"/>
    </source>
</evidence>
<dbReference type="AlphaFoldDB" id="A0A084SQ75"/>
<gene>
    <name evidence="8" type="ORF">Q664_27505</name>
</gene>
<accession>A0A084SQ75</accession>
<feature type="transmembrane region" description="Helical" evidence="7">
    <location>
        <begin position="221"/>
        <end position="242"/>
    </location>
</feature>
<evidence type="ECO:0000256" key="3">
    <source>
        <dbReference type="ARBA" id="ARBA00022475"/>
    </source>
</evidence>
<evidence type="ECO:0000256" key="4">
    <source>
        <dbReference type="ARBA" id="ARBA00022692"/>
    </source>
</evidence>
<comment type="subcellular location">
    <subcellularLocation>
        <location evidence="1">Cell membrane</location>
        <topology evidence="1">Multi-pass membrane protein</topology>
    </subcellularLocation>
</comment>
<name>A0A084SQ75_9BACT</name>
<evidence type="ECO:0000313" key="8">
    <source>
        <dbReference type="EMBL" id="KFA90610.1"/>
    </source>
</evidence>
<feature type="transmembrane region" description="Helical" evidence="7">
    <location>
        <begin position="177"/>
        <end position="201"/>
    </location>
</feature>
<comment type="caution">
    <text evidence="8">The sequence shown here is derived from an EMBL/GenBank/DDBJ whole genome shotgun (WGS) entry which is preliminary data.</text>
</comment>
<feature type="transmembrane region" description="Helical" evidence="7">
    <location>
        <begin position="133"/>
        <end position="156"/>
    </location>
</feature>
<dbReference type="Pfam" id="PF01311">
    <property type="entry name" value="Bac_export_1"/>
    <property type="match status" value="1"/>
</dbReference>
<reference evidence="8 9" key="1">
    <citation type="submission" date="2014-07" db="EMBL/GenBank/DDBJ databases">
        <title>Draft Genome Sequence of Gephyronic Acid Producer, Cystobacter violaceus Strain Cb vi76.</title>
        <authorList>
            <person name="Stevens D.C."/>
            <person name="Young J."/>
            <person name="Carmichael R."/>
            <person name="Tan J."/>
            <person name="Taylor R.E."/>
        </authorList>
    </citation>
    <scope>NUCLEOTIDE SEQUENCE [LARGE SCALE GENOMIC DNA]</scope>
    <source>
        <strain evidence="8 9">Cb vi76</strain>
    </source>
</reference>
<sequence length="264" mass="26893">MNLELPRAQLAPLGPGMVAVALCSARLLPVAFLCPLLGGQAAPTTVKLALVLSLSLFLHHVAGVSLPEPVETPLQLAAMAMKELTYGTSVGLVAALPFDAARMGGRFIDLFRGTSAEASLPVAGTRESATGDALYQLLVGLVVTGGLMPVVLSGLVRGFVWVRLGAYVPTEEAVMHVVGLAGGAMATGLAVGAPIAAAVMAVDCLLGMVSRAAPQVNLQDLGAPLRILAGGALLWLAVGILCERLLAGFVSVDGALFRLGEVAR</sequence>
<keyword evidence="5 7" id="KW-1133">Transmembrane helix</keyword>
<keyword evidence="8" id="KW-0966">Cell projection</keyword>
<proteinExistence type="inferred from homology"/>